<dbReference type="EMBL" id="JALLAZ020001742">
    <property type="protein sequence ID" value="KAL3765840.1"/>
    <property type="molecule type" value="Genomic_DNA"/>
</dbReference>
<dbReference type="InterPro" id="IPR030548">
    <property type="entry name" value="RAD51B"/>
</dbReference>
<protein>
    <recommendedName>
        <fullName evidence="1">RecA family profile 1 domain-containing protein</fullName>
    </recommendedName>
</protein>
<sequence>MAAGTNSGNDRLISHLPLRVFVKLISGPRSTVSPIDPASLRDRILSKLSSEAAAAAAAADGGGGGISTIRDILNIPPTALPRILDPCLTYAECNRLLSRIHRECAAEPLSASEVARRARSSSTGGVGKVPTGLPTLDGCLRGGIPVGSVAELVGRAGVGKTHLTQQLVVSAATAGGGAIYVDAERRLSLPRLREIALERTRASGPDPSRAGDSAQRVLENVTIHRPLATSELLDVLDRLGEEIILRNSEARKEAETDDRDPARRLPVRLVVIDSIAAPVRRDFEIGSSSYAAAHRASAIFQIARRLKRLAHDHRLAVVVVNQVGSGHDSSKRDYQRNRTLDIDDDGEFTASLGTAWQYCATTRVVLEHEDDPHRLQGGPRGDGGSIRVATLTKSLVSKRTRLTFALTQQGLREVSPARDCPDP</sequence>
<dbReference type="PRINTS" id="PR01874">
    <property type="entry name" value="DNAREPAIRADA"/>
</dbReference>
<organism evidence="2 3">
    <name type="scientific">Stephanodiscus triporus</name>
    <dbReference type="NCBI Taxonomy" id="2934178"/>
    <lineage>
        <taxon>Eukaryota</taxon>
        <taxon>Sar</taxon>
        <taxon>Stramenopiles</taxon>
        <taxon>Ochrophyta</taxon>
        <taxon>Bacillariophyta</taxon>
        <taxon>Coscinodiscophyceae</taxon>
        <taxon>Thalassiosirophycidae</taxon>
        <taxon>Stephanodiscales</taxon>
        <taxon>Stephanodiscaceae</taxon>
        <taxon>Stephanodiscus</taxon>
    </lineage>
</organism>
<dbReference type="InterPro" id="IPR003593">
    <property type="entry name" value="AAA+_ATPase"/>
</dbReference>
<evidence type="ECO:0000313" key="3">
    <source>
        <dbReference type="Proteomes" id="UP001530315"/>
    </source>
</evidence>
<dbReference type="InterPro" id="IPR014774">
    <property type="entry name" value="KaiC-like_dom"/>
</dbReference>
<dbReference type="PANTHER" id="PTHR46456">
    <property type="entry name" value="DNA REPAIR PROTEIN RAD51 HOMOLOG 2"/>
    <property type="match status" value="1"/>
</dbReference>
<name>A0ABD3MZE4_9STRA</name>
<evidence type="ECO:0000313" key="2">
    <source>
        <dbReference type="EMBL" id="KAL3765840.1"/>
    </source>
</evidence>
<dbReference type="Proteomes" id="UP001530315">
    <property type="component" value="Unassembled WGS sequence"/>
</dbReference>
<feature type="domain" description="RecA family profile 1" evidence="1">
    <location>
        <begin position="125"/>
        <end position="323"/>
    </location>
</feature>
<dbReference type="Gene3D" id="3.40.50.300">
    <property type="entry name" value="P-loop containing nucleotide triphosphate hydrolases"/>
    <property type="match status" value="1"/>
</dbReference>
<dbReference type="Pfam" id="PF06745">
    <property type="entry name" value="ATPase"/>
    <property type="match status" value="1"/>
</dbReference>
<dbReference type="PROSITE" id="PS50162">
    <property type="entry name" value="RECA_2"/>
    <property type="match status" value="1"/>
</dbReference>
<comment type="caution">
    <text evidence="2">The sequence shown here is derived from an EMBL/GenBank/DDBJ whole genome shotgun (WGS) entry which is preliminary data.</text>
</comment>
<accession>A0ABD3MZE4</accession>
<reference evidence="2 3" key="1">
    <citation type="submission" date="2024-10" db="EMBL/GenBank/DDBJ databases">
        <title>Updated reference genomes for cyclostephanoid diatoms.</title>
        <authorList>
            <person name="Roberts W.R."/>
            <person name="Alverson A.J."/>
        </authorList>
    </citation>
    <scope>NUCLEOTIDE SEQUENCE [LARGE SCALE GENOMIC DNA]</scope>
    <source>
        <strain evidence="2 3">AJA276-08</strain>
    </source>
</reference>
<dbReference type="PANTHER" id="PTHR46456:SF1">
    <property type="entry name" value="DNA REPAIR PROTEIN RAD51 HOMOLOG 2"/>
    <property type="match status" value="1"/>
</dbReference>
<proteinExistence type="predicted"/>
<dbReference type="AlphaFoldDB" id="A0ABD3MZE4"/>
<dbReference type="SMART" id="SM00382">
    <property type="entry name" value="AAA"/>
    <property type="match status" value="1"/>
</dbReference>
<dbReference type="InterPro" id="IPR027417">
    <property type="entry name" value="P-loop_NTPase"/>
</dbReference>
<dbReference type="InterPro" id="IPR020588">
    <property type="entry name" value="RecA_ATP-bd"/>
</dbReference>
<dbReference type="SUPFAM" id="SSF52540">
    <property type="entry name" value="P-loop containing nucleoside triphosphate hydrolases"/>
    <property type="match status" value="1"/>
</dbReference>
<gene>
    <name evidence="2" type="ORF">ACHAW5_004157</name>
</gene>
<keyword evidence="3" id="KW-1185">Reference proteome</keyword>
<evidence type="ECO:0000259" key="1">
    <source>
        <dbReference type="PROSITE" id="PS50162"/>
    </source>
</evidence>